<dbReference type="EMBL" id="CP035493">
    <property type="protein sequence ID" value="QAY71110.1"/>
    <property type="molecule type" value="Genomic_DNA"/>
</dbReference>
<organism evidence="1 2">
    <name type="scientific">Xylanimonas protaetiae</name>
    <dbReference type="NCBI Taxonomy" id="2509457"/>
    <lineage>
        <taxon>Bacteria</taxon>
        <taxon>Bacillati</taxon>
        <taxon>Actinomycetota</taxon>
        <taxon>Actinomycetes</taxon>
        <taxon>Micrococcales</taxon>
        <taxon>Promicromonosporaceae</taxon>
        <taxon>Xylanimonas</taxon>
    </lineage>
</organism>
<evidence type="ECO:0000313" key="2">
    <source>
        <dbReference type="Proteomes" id="UP000292118"/>
    </source>
</evidence>
<dbReference type="Proteomes" id="UP000292118">
    <property type="component" value="Chromosome"/>
</dbReference>
<proteinExistence type="predicted"/>
<name>A0A4P6F580_9MICO</name>
<protein>
    <submittedName>
        <fullName evidence="1">Uncharacterized protein</fullName>
    </submittedName>
</protein>
<dbReference type="RefSeq" id="WP_129189495.1">
    <property type="nucleotide sequence ID" value="NZ_CP035493.1"/>
</dbReference>
<evidence type="ECO:0000313" key="1">
    <source>
        <dbReference type="EMBL" id="QAY71110.1"/>
    </source>
</evidence>
<reference evidence="1 2" key="1">
    <citation type="submission" date="2019-01" db="EMBL/GenBank/DDBJ databases">
        <title>Genome sequencing of strain FW10M-9.</title>
        <authorList>
            <person name="Heo J."/>
            <person name="Kim S.-J."/>
            <person name="Kim J.-S."/>
            <person name="Hong S.-B."/>
            <person name="Kwon S.-W."/>
        </authorList>
    </citation>
    <scope>NUCLEOTIDE SEQUENCE [LARGE SCALE GENOMIC DNA]</scope>
    <source>
        <strain evidence="1 2">FW10M-9</strain>
    </source>
</reference>
<gene>
    <name evidence="1" type="ORF">ET471_14585</name>
</gene>
<dbReference type="AlphaFoldDB" id="A0A4P6F580"/>
<dbReference type="KEGG" id="xya:ET471_14585"/>
<sequence length="189" mass="21821">MRIRPYRRRRLDRTTRARYDALLAAHLDGAPDRPDDLTRYLDHLASLETFAFHGSNHRLDELRTTQAKDTRDFGNQHAVYATPDPHWAMYYALVNRQNAWNLRNASMAFGPRARTRWYWRDVRVADPAAPLTVDGYLHVLPRDGFRAEPRVAGLVDLVHWATDAAVTPLFVLPVAVAQYPLARLIRRVP</sequence>
<dbReference type="OrthoDB" id="3518779at2"/>
<keyword evidence="2" id="KW-1185">Reference proteome</keyword>
<accession>A0A4P6F580</accession>